<organism evidence="1 2">
    <name type="scientific">Marilutibacter maris</name>
    <dbReference type="NCBI Taxonomy" id="1605891"/>
    <lineage>
        <taxon>Bacteria</taxon>
        <taxon>Pseudomonadati</taxon>
        <taxon>Pseudomonadota</taxon>
        <taxon>Gammaproteobacteria</taxon>
        <taxon>Lysobacterales</taxon>
        <taxon>Lysobacteraceae</taxon>
        <taxon>Marilutibacter</taxon>
    </lineage>
</organism>
<evidence type="ECO:0000313" key="1">
    <source>
        <dbReference type="EMBL" id="KAB8196186.1"/>
    </source>
</evidence>
<gene>
    <name evidence="1" type="ORF">FKV24_004650</name>
</gene>
<accession>A0A508AWS2</accession>
<sequence>MRARAGWLICILCAGFSGAAMADEVKQEAIDEMTDAAVQLFPMGRVFEMFATEDPLWPLQEKPDAITAEQLSCVREELSQPGYWRAKREEVVEYAEAHPDRFDDDLRLLRSGSAELLGKLVMGGVMSAQSGEPVDESELLAGVSNDQVLSMMTLVGDPDYADLRRMTGLGESMSPDQSKAQIEKSGYQKGFSLAARQMIKAMRSCDVPPSAYL</sequence>
<dbReference type="EMBL" id="VICD02000063">
    <property type="protein sequence ID" value="KAB8196186.1"/>
    <property type="molecule type" value="Genomic_DNA"/>
</dbReference>
<proteinExistence type="predicted"/>
<reference evidence="1 2" key="1">
    <citation type="submission" date="2019-10" db="EMBL/GenBank/DDBJ databases">
        <title>Lysobacter alkalisoli sp. nov., isolated from saline-alkaline soil.</title>
        <authorList>
            <person name="Sun J.-Q."/>
        </authorList>
    </citation>
    <scope>NUCLEOTIDE SEQUENCE [LARGE SCALE GENOMIC DNA]</scope>
    <source>
        <strain evidence="1 2">KCTC 42381</strain>
    </source>
</reference>
<dbReference type="Proteomes" id="UP000320431">
    <property type="component" value="Unassembled WGS sequence"/>
</dbReference>
<comment type="caution">
    <text evidence="1">The sequence shown here is derived from an EMBL/GenBank/DDBJ whole genome shotgun (WGS) entry which is preliminary data.</text>
</comment>
<name>A0A508AWS2_9GAMM</name>
<evidence type="ECO:0000313" key="2">
    <source>
        <dbReference type="Proteomes" id="UP000320431"/>
    </source>
</evidence>
<dbReference type="AlphaFoldDB" id="A0A508AWS2"/>
<dbReference type="RefSeq" id="WP_141481542.1">
    <property type="nucleotide sequence ID" value="NZ_VICD02000063.1"/>
</dbReference>
<protein>
    <submittedName>
        <fullName evidence="1">Uncharacterized protein</fullName>
    </submittedName>
</protein>